<comment type="caution">
    <text evidence="1">The sequence shown here is derived from an EMBL/GenBank/DDBJ whole genome shotgun (WGS) entry which is preliminary data.</text>
</comment>
<keyword evidence="2" id="KW-1185">Reference proteome</keyword>
<gene>
    <name evidence="1" type="ORF">AYJ54_01025</name>
</gene>
<proteinExistence type="predicted"/>
<reference evidence="1 2" key="1">
    <citation type="submission" date="2016-03" db="EMBL/GenBank/DDBJ databases">
        <title>Draft Genome Sequence of the Strain BR 10245 (Bradyrhizobium sp.) isolated from nodules of Centrolobium paraense.</title>
        <authorList>
            <person name="Simoes-Araujo J.L.Sr."/>
            <person name="Barauna A.C."/>
            <person name="Silva K."/>
            <person name="Zilli J.E."/>
        </authorList>
    </citation>
    <scope>NUCLEOTIDE SEQUENCE [LARGE SCALE GENOMIC DNA]</scope>
    <source>
        <strain evidence="1 2">BR 10245</strain>
    </source>
</reference>
<sequence length="87" mass="10179">MIVHPHKEKAGVYFRHRLEDVADWRNMQQRVLDQIASFEIREWRCSPTAMMSGRRDLPHLLNAARVPPARTIPLRAIWPCRGLVTHA</sequence>
<dbReference type="EMBL" id="LUUB01000079">
    <property type="protein sequence ID" value="OAF05521.1"/>
    <property type="molecule type" value="Genomic_DNA"/>
</dbReference>
<organism evidence="1 2">
    <name type="scientific">Bradyrhizobium centrolobii</name>
    <dbReference type="NCBI Taxonomy" id="1505087"/>
    <lineage>
        <taxon>Bacteria</taxon>
        <taxon>Pseudomonadati</taxon>
        <taxon>Pseudomonadota</taxon>
        <taxon>Alphaproteobacteria</taxon>
        <taxon>Hyphomicrobiales</taxon>
        <taxon>Nitrobacteraceae</taxon>
        <taxon>Bradyrhizobium</taxon>
    </lineage>
</organism>
<evidence type="ECO:0000313" key="2">
    <source>
        <dbReference type="Proteomes" id="UP000076959"/>
    </source>
</evidence>
<dbReference type="AlphaFoldDB" id="A0A176YFX2"/>
<evidence type="ECO:0000313" key="1">
    <source>
        <dbReference type="EMBL" id="OAF05521.1"/>
    </source>
</evidence>
<name>A0A176YFX2_9BRAD</name>
<dbReference type="Proteomes" id="UP000076959">
    <property type="component" value="Unassembled WGS sequence"/>
</dbReference>
<dbReference type="STRING" id="1505087.AYJ54_01025"/>
<accession>A0A176YFX2</accession>
<protein>
    <submittedName>
        <fullName evidence="1">Uncharacterized protein</fullName>
    </submittedName>
</protein>